<dbReference type="EMBL" id="VSSQ01031778">
    <property type="protein sequence ID" value="MPM82812.1"/>
    <property type="molecule type" value="Genomic_DNA"/>
</dbReference>
<dbReference type="AlphaFoldDB" id="A0A645D252"/>
<evidence type="ECO:0000259" key="1">
    <source>
        <dbReference type="PROSITE" id="PS51782"/>
    </source>
</evidence>
<protein>
    <recommendedName>
        <fullName evidence="1">LysM domain-containing protein</fullName>
    </recommendedName>
</protein>
<feature type="domain" description="LysM" evidence="1">
    <location>
        <begin position="360"/>
        <end position="404"/>
    </location>
</feature>
<proteinExistence type="predicted"/>
<dbReference type="InterPro" id="IPR018392">
    <property type="entry name" value="LysM"/>
</dbReference>
<comment type="caution">
    <text evidence="2">The sequence shown here is derived from an EMBL/GenBank/DDBJ whole genome shotgun (WGS) entry which is preliminary data.</text>
</comment>
<dbReference type="SUPFAM" id="SSF54106">
    <property type="entry name" value="LysM domain"/>
    <property type="match status" value="1"/>
</dbReference>
<dbReference type="InterPro" id="IPR024300">
    <property type="entry name" value="SipL_SPOCS_dom"/>
</dbReference>
<dbReference type="Gene3D" id="3.10.350.10">
    <property type="entry name" value="LysM domain"/>
    <property type="match status" value="1"/>
</dbReference>
<sequence>MKTAYANSRAVSERKIDIHAAIAVQTSVFCKTQQEIVSDAENCEIQLLKDNAEVYDCIGRTVKPFTLSEVVEIGNSKPPIFQIVRSCANAVVGSVQKISNKLLIKGNLNVNTLYCGDNDAKSLEMIEHSIPISQIVEMDGITENSVCAVSLNVVSCEVNPKMNSDQMKYLIDINATINAVIKAEDHTPHSFPCDCYSTKYNMNCEKKIMSFDKIQEQIDETFVVKSNEDLGSVNVAEVYNVWCNPGQLISCNEGDNLKVKGVLHVCILGRDTEGCPFYAEREMSYEKDFKPDECAGSESKIFVNAKINNCSFNLQNDNKIDLRAEINLCGHIVCQKKIEVISDINMDKEDVKECEMPALTIYFCDDKEKIWDIARKYNTTVDAIKRENSLKDDSDIMQGLMLLIPAC</sequence>
<dbReference type="PROSITE" id="PS51782">
    <property type="entry name" value="LYSM"/>
    <property type="match status" value="1"/>
</dbReference>
<evidence type="ECO:0000313" key="2">
    <source>
        <dbReference type="EMBL" id="MPM82812.1"/>
    </source>
</evidence>
<dbReference type="Pfam" id="PF01476">
    <property type="entry name" value="LysM"/>
    <property type="match status" value="1"/>
</dbReference>
<accession>A0A645D252</accession>
<name>A0A645D252_9ZZZZ</name>
<dbReference type="Pfam" id="PF12673">
    <property type="entry name" value="SipL"/>
    <property type="match status" value="1"/>
</dbReference>
<dbReference type="InterPro" id="IPR036779">
    <property type="entry name" value="LysM_dom_sf"/>
</dbReference>
<reference evidence="2" key="1">
    <citation type="submission" date="2019-08" db="EMBL/GenBank/DDBJ databases">
        <authorList>
            <person name="Kucharzyk K."/>
            <person name="Murdoch R.W."/>
            <person name="Higgins S."/>
            <person name="Loffler F."/>
        </authorList>
    </citation>
    <scope>NUCLEOTIDE SEQUENCE</scope>
</reference>
<gene>
    <name evidence="2" type="ORF">SDC9_129874</name>
</gene>
<organism evidence="2">
    <name type="scientific">bioreactor metagenome</name>
    <dbReference type="NCBI Taxonomy" id="1076179"/>
    <lineage>
        <taxon>unclassified sequences</taxon>
        <taxon>metagenomes</taxon>
        <taxon>ecological metagenomes</taxon>
    </lineage>
</organism>
<dbReference type="CDD" id="cd00118">
    <property type="entry name" value="LysM"/>
    <property type="match status" value="1"/>
</dbReference>